<reference evidence="2" key="2">
    <citation type="journal article" date="2019" name="Genome Biol. Evol.">
        <title>Day and night: Metabolic profiles and evolutionary relationships of six axenic non-marine cyanobacteria.</title>
        <authorList>
            <person name="Will S.E."/>
            <person name="Henke P."/>
            <person name="Boedeker C."/>
            <person name="Huang S."/>
            <person name="Brinkmann H."/>
            <person name="Rohde M."/>
            <person name="Jarek M."/>
            <person name="Friedl T."/>
            <person name="Seufert S."/>
            <person name="Schumacher M."/>
            <person name="Overmann J."/>
            <person name="Neumann-Schaal M."/>
            <person name="Petersen J."/>
        </authorList>
    </citation>
    <scope>NUCLEOTIDE SEQUENCE [LARGE SCALE GENOMIC DNA]</scope>
    <source>
        <strain evidence="2">PCC 7102</strain>
    </source>
</reference>
<feature type="region of interest" description="Disordered" evidence="1">
    <location>
        <begin position="53"/>
        <end position="87"/>
    </location>
</feature>
<keyword evidence="3" id="KW-1185">Reference proteome</keyword>
<sequence>MFLSSTVVSSPSSIDIDAINKQENQILKSDKPVKVSKPDEATVILTPEEAVRQANTSAKKRESFSKGLFSESKTFDKSNGSSNNNDN</sequence>
<proteinExistence type="predicted"/>
<evidence type="ECO:0000313" key="2">
    <source>
        <dbReference type="EMBL" id="RUS94388.1"/>
    </source>
</evidence>
<dbReference type="AlphaFoldDB" id="A0A3S1A655"/>
<accession>A0A3S1A655</accession>
<reference evidence="2" key="1">
    <citation type="submission" date="2018-12" db="EMBL/GenBank/DDBJ databases">
        <authorList>
            <person name="Will S."/>
            <person name="Neumann-Schaal M."/>
            <person name="Henke P."/>
        </authorList>
    </citation>
    <scope>NUCLEOTIDE SEQUENCE</scope>
    <source>
        <strain evidence="2">PCC 7102</strain>
    </source>
</reference>
<evidence type="ECO:0000256" key="1">
    <source>
        <dbReference type="SAM" id="MobiDB-lite"/>
    </source>
</evidence>
<protein>
    <submittedName>
        <fullName evidence="2">Uncharacterized protein</fullName>
    </submittedName>
</protein>
<dbReference type="EMBL" id="RSCL01000049">
    <property type="protein sequence ID" value="RUS94388.1"/>
    <property type="molecule type" value="Genomic_DNA"/>
</dbReference>
<gene>
    <name evidence="2" type="ORF">DSM106972_093730</name>
</gene>
<feature type="compositionally biased region" description="Low complexity" evidence="1">
    <location>
        <begin position="78"/>
        <end position="87"/>
    </location>
</feature>
<organism evidence="2 3">
    <name type="scientific">Dulcicalothrix desertica PCC 7102</name>
    <dbReference type="NCBI Taxonomy" id="232991"/>
    <lineage>
        <taxon>Bacteria</taxon>
        <taxon>Bacillati</taxon>
        <taxon>Cyanobacteriota</taxon>
        <taxon>Cyanophyceae</taxon>
        <taxon>Nostocales</taxon>
        <taxon>Calotrichaceae</taxon>
        <taxon>Dulcicalothrix</taxon>
    </lineage>
</organism>
<name>A0A3S1A655_9CYAN</name>
<evidence type="ECO:0000313" key="3">
    <source>
        <dbReference type="Proteomes" id="UP000271624"/>
    </source>
</evidence>
<comment type="caution">
    <text evidence="2">The sequence shown here is derived from an EMBL/GenBank/DDBJ whole genome shotgun (WGS) entry which is preliminary data.</text>
</comment>
<dbReference type="Proteomes" id="UP000271624">
    <property type="component" value="Unassembled WGS sequence"/>
</dbReference>